<dbReference type="Pfam" id="PF00201">
    <property type="entry name" value="UDPGT"/>
    <property type="match status" value="1"/>
</dbReference>
<protein>
    <recommendedName>
        <fullName evidence="5">UDP-glycosyltransferase</fullName>
    </recommendedName>
</protein>
<keyword evidence="4" id="KW-1185">Reference proteome</keyword>
<evidence type="ECO:0000256" key="1">
    <source>
        <dbReference type="ARBA" id="ARBA00009995"/>
    </source>
</evidence>
<evidence type="ECO:0000313" key="4">
    <source>
        <dbReference type="Proteomes" id="UP001188597"/>
    </source>
</evidence>
<dbReference type="SUPFAM" id="SSF53756">
    <property type="entry name" value="UDP-Glycosyltransferase/glycogen phosphorylase"/>
    <property type="match status" value="1"/>
</dbReference>
<evidence type="ECO:0000313" key="3">
    <source>
        <dbReference type="EMBL" id="KAK3023146.1"/>
    </source>
</evidence>
<dbReference type="GO" id="GO:0080044">
    <property type="term" value="F:quercetin 7-O-glucosyltransferase activity"/>
    <property type="evidence" value="ECO:0007669"/>
    <property type="project" value="TreeGrafter"/>
</dbReference>
<organism evidence="3 4">
    <name type="scientific">Escallonia herrerae</name>
    <dbReference type="NCBI Taxonomy" id="1293975"/>
    <lineage>
        <taxon>Eukaryota</taxon>
        <taxon>Viridiplantae</taxon>
        <taxon>Streptophyta</taxon>
        <taxon>Embryophyta</taxon>
        <taxon>Tracheophyta</taxon>
        <taxon>Spermatophyta</taxon>
        <taxon>Magnoliopsida</taxon>
        <taxon>eudicotyledons</taxon>
        <taxon>Gunneridae</taxon>
        <taxon>Pentapetalae</taxon>
        <taxon>asterids</taxon>
        <taxon>campanulids</taxon>
        <taxon>Escalloniales</taxon>
        <taxon>Escalloniaceae</taxon>
        <taxon>Escallonia</taxon>
    </lineage>
</organism>
<accession>A0AA89B6U4</accession>
<evidence type="ECO:0008006" key="5">
    <source>
        <dbReference type="Google" id="ProtNLM"/>
    </source>
</evidence>
<gene>
    <name evidence="3" type="ORF">RJ639_044380</name>
</gene>
<evidence type="ECO:0000256" key="2">
    <source>
        <dbReference type="ARBA" id="ARBA00022679"/>
    </source>
</evidence>
<comment type="similarity">
    <text evidence="1">Belongs to the UDP-glycosyltransferase family.</text>
</comment>
<dbReference type="CDD" id="cd03784">
    <property type="entry name" value="GT1_Gtf-like"/>
    <property type="match status" value="1"/>
</dbReference>
<name>A0AA89B6U4_9ASTE</name>
<keyword evidence="2" id="KW-0808">Transferase</keyword>
<comment type="caution">
    <text evidence="3">The sequence shown here is derived from an EMBL/GenBank/DDBJ whole genome shotgun (WGS) entry which is preliminary data.</text>
</comment>
<reference evidence="3" key="1">
    <citation type="submission" date="2022-12" db="EMBL/GenBank/DDBJ databases">
        <title>Draft genome assemblies for two species of Escallonia (Escalloniales).</title>
        <authorList>
            <person name="Chanderbali A."/>
            <person name="Dervinis C."/>
            <person name="Anghel I."/>
            <person name="Soltis D."/>
            <person name="Soltis P."/>
            <person name="Zapata F."/>
        </authorList>
    </citation>
    <scope>NUCLEOTIDE SEQUENCE</scope>
    <source>
        <strain evidence="3">UCBG64.0493</strain>
        <tissue evidence="3">Leaf</tissue>
    </source>
</reference>
<dbReference type="InterPro" id="IPR002213">
    <property type="entry name" value="UDP_glucos_trans"/>
</dbReference>
<dbReference type="Proteomes" id="UP001188597">
    <property type="component" value="Unassembled WGS sequence"/>
</dbReference>
<dbReference type="PANTHER" id="PTHR11926:SF774">
    <property type="entry name" value="UDP-GLYCOSYLTRANSFERASE 85A1-RELATED"/>
    <property type="match status" value="1"/>
</dbReference>
<dbReference type="EMBL" id="JAVXUP010000675">
    <property type="protein sequence ID" value="KAK3023146.1"/>
    <property type="molecule type" value="Genomic_DNA"/>
</dbReference>
<dbReference type="Gene3D" id="3.40.50.2000">
    <property type="entry name" value="Glycogen Phosphorylase B"/>
    <property type="match status" value="2"/>
</dbReference>
<dbReference type="AlphaFoldDB" id="A0AA89B6U4"/>
<dbReference type="PANTHER" id="PTHR11926">
    <property type="entry name" value="GLUCOSYL/GLUCURONOSYL TRANSFERASES"/>
    <property type="match status" value="1"/>
</dbReference>
<sequence>MLKKLRRILGHRHRLNSRFQKDMRLKDFRGMIRTTIQDNFLPKSYKASANVVQTCDALEPNLVNALSTIRPHLYTIGLVQLLLNQTSLSSEEAHLKFIGYSLWKEEHHNRHDTHQLVEFALGLSISNQTFLWIIRPDLVVGESAILPSEFVEVTKERGFTASWCPQKQVLNHPSIGRFLAHCGWNSTIESFSSGVPMICWSFFYDHPTNCKFICKEWEVGIKIDDVSRRKENEEQGHRLEEKGRRGYCSRWVIVIEFGKIGEKAMVP</sequence>
<dbReference type="GO" id="GO:0080043">
    <property type="term" value="F:quercetin 3-O-glucosyltransferase activity"/>
    <property type="evidence" value="ECO:0007669"/>
    <property type="project" value="TreeGrafter"/>
</dbReference>
<proteinExistence type="inferred from homology"/>